<evidence type="ECO:0000256" key="1">
    <source>
        <dbReference type="ARBA" id="ARBA00023319"/>
    </source>
</evidence>
<feature type="domain" description="Ig-like" evidence="3">
    <location>
        <begin position="556"/>
        <end position="653"/>
    </location>
</feature>
<feature type="domain" description="Ig-like" evidence="3">
    <location>
        <begin position="49"/>
        <end position="163"/>
    </location>
</feature>
<reference evidence="5" key="2">
    <citation type="journal article" date="2013" name="Nat. Genet.">
        <title>The draft genomes of soft-shell turtle and green sea turtle yield insights into the development and evolution of the turtle-specific body plan.</title>
        <authorList>
            <person name="Wang Z."/>
            <person name="Pascual-Anaya J."/>
            <person name="Zadissa A."/>
            <person name="Li W."/>
            <person name="Niimura Y."/>
            <person name="Huang Z."/>
            <person name="Li C."/>
            <person name="White S."/>
            <person name="Xiong Z."/>
            <person name="Fang D."/>
            <person name="Wang B."/>
            <person name="Ming Y."/>
            <person name="Chen Y."/>
            <person name="Zheng Y."/>
            <person name="Kuraku S."/>
            <person name="Pignatelli M."/>
            <person name="Herrero J."/>
            <person name="Beal K."/>
            <person name="Nozawa M."/>
            <person name="Li Q."/>
            <person name="Wang J."/>
            <person name="Zhang H."/>
            <person name="Yu L."/>
            <person name="Shigenobu S."/>
            <person name="Wang J."/>
            <person name="Liu J."/>
            <person name="Flicek P."/>
            <person name="Searle S."/>
            <person name="Wang J."/>
            <person name="Kuratani S."/>
            <person name="Yin Y."/>
            <person name="Aken B."/>
            <person name="Zhang G."/>
            <person name="Irie N."/>
        </authorList>
    </citation>
    <scope>NUCLEOTIDE SEQUENCE [LARGE SCALE GENOMIC DNA]</scope>
    <source>
        <strain evidence="5">Daiwa-1</strain>
    </source>
</reference>
<reference evidence="4" key="3">
    <citation type="submission" date="2025-08" db="UniProtKB">
        <authorList>
            <consortium name="Ensembl"/>
        </authorList>
    </citation>
    <scope>IDENTIFICATION</scope>
</reference>
<evidence type="ECO:0000256" key="2">
    <source>
        <dbReference type="SAM" id="Phobius"/>
    </source>
</evidence>
<feature type="domain" description="Ig-like" evidence="3">
    <location>
        <begin position="332"/>
        <end position="449"/>
    </location>
</feature>
<dbReference type="Pfam" id="PF07686">
    <property type="entry name" value="V-set"/>
    <property type="match status" value="1"/>
</dbReference>
<dbReference type="HOGENOM" id="CLU_014551_0_0_1"/>
<dbReference type="InterPro" id="IPR003006">
    <property type="entry name" value="Ig/MHC_CS"/>
</dbReference>
<dbReference type="InterPro" id="IPR007110">
    <property type="entry name" value="Ig-like_dom"/>
</dbReference>
<dbReference type="InterPro" id="IPR013783">
    <property type="entry name" value="Ig-like_fold"/>
</dbReference>
<reference evidence="4" key="4">
    <citation type="submission" date="2025-09" db="UniProtKB">
        <authorList>
            <consortium name="Ensembl"/>
        </authorList>
    </citation>
    <scope>IDENTIFICATION</scope>
</reference>
<dbReference type="PANTHER" id="PTHR23411">
    <property type="entry name" value="TAPASIN"/>
    <property type="match status" value="1"/>
</dbReference>
<dbReference type="EMBL" id="AGCU01148036">
    <property type="status" value="NOT_ANNOTATED_CDS"/>
    <property type="molecule type" value="Genomic_DNA"/>
</dbReference>
<protein>
    <recommendedName>
        <fullName evidence="3">Ig-like domain-containing protein</fullName>
    </recommendedName>
</protein>
<dbReference type="STRING" id="13735.ENSPSIP00000013631"/>
<dbReference type="Ensembl" id="ENSPSIT00000013695.1">
    <property type="protein sequence ID" value="ENSPSIP00000013631.1"/>
    <property type="gene ID" value="ENSPSIG00000012243.1"/>
</dbReference>
<dbReference type="Pfam" id="PF07654">
    <property type="entry name" value="C1-set"/>
    <property type="match status" value="3"/>
</dbReference>
<dbReference type="InterPro" id="IPR050380">
    <property type="entry name" value="Immune_Resp_Modulators"/>
</dbReference>
<dbReference type="EMBL" id="AGCU01148037">
    <property type="status" value="NOT_ANNOTATED_CDS"/>
    <property type="molecule type" value="Genomic_DNA"/>
</dbReference>
<dbReference type="SMART" id="SM00409">
    <property type="entry name" value="IG"/>
    <property type="match status" value="5"/>
</dbReference>
<sequence>MCGHRSAVPARWGRALTGARRPLAARRARSAVQSAPAAAPSRRPALPSPARVMEALLLLAHLVAAATLEIKTSPSPVFCLVDKHIELHCNFTIWKSVQLEDVAVKWTLNNEFGEKPVYQFDGKHTLYHRKGVLVNPELLTQGSASLNLHNVTVDDEGVYTCTVLISPQYGSGTVRLQVRAQPTVLLSPQNPQITAGGEKTFSCDVHQFYPQKIDISWLVRKYGSKHERPLTQDICTGVPLPHDKKGVFTVLSRVTQDLSEEDDGSLYICEVQHESLEKPLRGNTTIFVTNPKQYHRDTGFIVGVAAACVVITGACSIFFTIFYQERLMKVPPQVSLINKPDVIPINEKLKLMCNINGFRPKAISVKWHRRTPQMASSEAAGETSFLLGPREDITDKAKQPLETYGKFFSVPSCLTYIPTIQDDGAVFECSVEHSALKSVKWMSTTLNVTARPASFYITTWPQTPAVGEKLILSCVVEKFYPKDITLTWFRNGKLVKEVTQFGPFPCEIDYFSVWSQTEFLMTNDEEGVVYICQIKHSSFGNIEELSYKVNLQGMPPEVLWITTDPSVPVVGEELRLNCRINNFSPNVITVNWFRDGQPLQAGVCQSVSVMGASGLHSIWSVLRVTPGKEEEGAVFTCQVTHAALRDPVERSYTLQLTG</sequence>
<evidence type="ECO:0000313" key="5">
    <source>
        <dbReference type="Proteomes" id="UP000007267"/>
    </source>
</evidence>
<feature type="transmembrane region" description="Helical" evidence="2">
    <location>
        <begin position="300"/>
        <end position="323"/>
    </location>
</feature>
<dbReference type="PROSITE" id="PS50835">
    <property type="entry name" value="IG_LIKE"/>
    <property type="match status" value="5"/>
</dbReference>
<keyword evidence="2" id="KW-1133">Transmembrane helix</keyword>
<reference evidence="5" key="1">
    <citation type="submission" date="2011-10" db="EMBL/GenBank/DDBJ databases">
        <authorList>
            <consortium name="Soft-shell Turtle Genome Consortium"/>
        </authorList>
    </citation>
    <scope>NUCLEOTIDE SEQUENCE [LARGE SCALE GENOMIC DNA]</scope>
    <source>
        <strain evidence="5">Daiwa-1</strain>
    </source>
</reference>
<dbReference type="eggNOG" id="KOG3866">
    <property type="taxonomic scope" value="Eukaryota"/>
</dbReference>
<evidence type="ECO:0000313" key="4">
    <source>
        <dbReference type="Ensembl" id="ENSPSIP00000013631.1"/>
    </source>
</evidence>
<dbReference type="Proteomes" id="UP000007267">
    <property type="component" value="Unassembled WGS sequence"/>
</dbReference>
<dbReference type="AlphaFoldDB" id="K7G021"/>
<dbReference type="PROSITE" id="PS00290">
    <property type="entry name" value="IG_MHC"/>
    <property type="match status" value="3"/>
</dbReference>
<keyword evidence="2" id="KW-0812">Transmembrane</keyword>
<dbReference type="InterPro" id="IPR036179">
    <property type="entry name" value="Ig-like_dom_sf"/>
</dbReference>
<dbReference type="InterPro" id="IPR013106">
    <property type="entry name" value="Ig_V-set"/>
</dbReference>
<evidence type="ECO:0000259" key="3">
    <source>
        <dbReference type="PROSITE" id="PS50835"/>
    </source>
</evidence>
<feature type="domain" description="Ig-like" evidence="3">
    <location>
        <begin position="452"/>
        <end position="548"/>
    </location>
</feature>
<dbReference type="InterPro" id="IPR003599">
    <property type="entry name" value="Ig_sub"/>
</dbReference>
<name>K7G021_PELSI</name>
<dbReference type="Gene3D" id="2.60.40.10">
    <property type="entry name" value="Immunoglobulins"/>
    <property type="match status" value="5"/>
</dbReference>
<proteinExistence type="predicted"/>
<dbReference type="OMA" id="VTQFGPF"/>
<dbReference type="SMART" id="SM00407">
    <property type="entry name" value="IGc1"/>
    <property type="match status" value="3"/>
</dbReference>
<accession>K7G021</accession>
<dbReference type="CDD" id="cd00098">
    <property type="entry name" value="IgC1"/>
    <property type="match status" value="3"/>
</dbReference>
<keyword evidence="2" id="KW-0472">Membrane</keyword>
<feature type="domain" description="Ig-like" evidence="3">
    <location>
        <begin position="182"/>
        <end position="281"/>
    </location>
</feature>
<dbReference type="InterPro" id="IPR003597">
    <property type="entry name" value="Ig_C1-set"/>
</dbReference>
<keyword evidence="5" id="KW-1185">Reference proteome</keyword>
<dbReference type="SUPFAM" id="SSF48726">
    <property type="entry name" value="Immunoglobulin"/>
    <property type="match status" value="5"/>
</dbReference>
<keyword evidence="1" id="KW-0393">Immunoglobulin domain</keyword>
<dbReference type="GeneTree" id="ENSGT00940000163348"/>
<organism evidence="4 5">
    <name type="scientific">Pelodiscus sinensis</name>
    <name type="common">Chinese softshell turtle</name>
    <name type="synonym">Trionyx sinensis</name>
    <dbReference type="NCBI Taxonomy" id="13735"/>
    <lineage>
        <taxon>Eukaryota</taxon>
        <taxon>Metazoa</taxon>
        <taxon>Chordata</taxon>
        <taxon>Craniata</taxon>
        <taxon>Vertebrata</taxon>
        <taxon>Euteleostomi</taxon>
        <taxon>Archelosauria</taxon>
        <taxon>Testudinata</taxon>
        <taxon>Testudines</taxon>
        <taxon>Cryptodira</taxon>
        <taxon>Trionychia</taxon>
        <taxon>Trionychidae</taxon>
        <taxon>Pelodiscus</taxon>
    </lineage>
</organism>